<feature type="compositionally biased region" description="Polar residues" evidence="1">
    <location>
        <begin position="11"/>
        <end position="25"/>
    </location>
</feature>
<feature type="compositionally biased region" description="Low complexity" evidence="1">
    <location>
        <begin position="177"/>
        <end position="190"/>
    </location>
</feature>
<feature type="compositionally biased region" description="Acidic residues" evidence="1">
    <location>
        <begin position="32"/>
        <end position="52"/>
    </location>
</feature>
<feature type="compositionally biased region" description="Basic residues" evidence="1">
    <location>
        <begin position="152"/>
        <end position="162"/>
    </location>
</feature>
<comment type="caution">
    <text evidence="3">The sequence shown here is derived from an EMBL/GenBank/DDBJ whole genome shotgun (WGS) entry which is preliminary data.</text>
</comment>
<dbReference type="Gene3D" id="3.90.550.10">
    <property type="entry name" value="Spore Coat Polysaccharide Biosynthesis Protein SpsA, Chain A"/>
    <property type="match status" value="1"/>
</dbReference>
<dbReference type="InterPro" id="IPR029044">
    <property type="entry name" value="Nucleotide-diphossugar_trans"/>
</dbReference>
<reference evidence="3 4" key="1">
    <citation type="journal article" date="2015" name="Genome Biol. Evol.">
        <title>Comparative Genomics of a Bacterivorous Green Alga Reveals Evolutionary Causalities and Consequences of Phago-Mixotrophic Mode of Nutrition.</title>
        <authorList>
            <person name="Burns J.A."/>
            <person name="Paasch A."/>
            <person name="Narechania A."/>
            <person name="Kim E."/>
        </authorList>
    </citation>
    <scope>NUCLEOTIDE SEQUENCE [LARGE SCALE GENOMIC DNA]</scope>
    <source>
        <strain evidence="3 4">PLY_AMNH</strain>
    </source>
</reference>
<feature type="compositionally biased region" description="Polar residues" evidence="1">
    <location>
        <begin position="137"/>
        <end position="148"/>
    </location>
</feature>
<dbReference type="AlphaFoldDB" id="A0AAE0EXT2"/>
<feature type="region of interest" description="Disordered" evidence="1">
    <location>
        <begin position="1"/>
        <end position="52"/>
    </location>
</feature>
<proteinExistence type="predicted"/>
<evidence type="ECO:0000256" key="1">
    <source>
        <dbReference type="SAM" id="MobiDB-lite"/>
    </source>
</evidence>
<evidence type="ECO:0000313" key="4">
    <source>
        <dbReference type="Proteomes" id="UP001190700"/>
    </source>
</evidence>
<keyword evidence="2" id="KW-0812">Transmembrane</keyword>
<feature type="non-terminal residue" evidence="3">
    <location>
        <position position="365"/>
    </location>
</feature>
<sequence>MARHGKEKPATTGSKSKRSAPTQEETVVRNEGDDEDDFDDEEDEYGEEADDSDFGDFFNVILIVAAVVVAGVSLILGIGGVPSSTPPIPYATPAGMRATDVPPAYSSNAIPFPDGYQPQNVWNLPAQTASTPPPHQPASTSAASTSDEQPPKARKKKTRKKKQSPDAPELAVHNLGENAAAGKVAEEAPATDAGTPVPDPAQMRRESPPPADAMKDESPVKSMKKRRKKVALSTFNTMETSLEDTDTVVIQPVASPGPVEPPPPSLPVAILTCDRPRLLRRVLNELLTQPEARADHIYIFQDGDDPGVEAVVEEFVSRGVNHVTLPEGSFQFLSVGLPGGGKAQLRHGNVPGQETAARIAHNYFN</sequence>
<keyword evidence="2" id="KW-1133">Transmembrane helix</keyword>
<feature type="compositionally biased region" description="Polar residues" evidence="1">
    <location>
        <begin position="117"/>
        <end position="130"/>
    </location>
</feature>
<organism evidence="3 4">
    <name type="scientific">Cymbomonas tetramitiformis</name>
    <dbReference type="NCBI Taxonomy" id="36881"/>
    <lineage>
        <taxon>Eukaryota</taxon>
        <taxon>Viridiplantae</taxon>
        <taxon>Chlorophyta</taxon>
        <taxon>Pyramimonadophyceae</taxon>
        <taxon>Pyramimonadales</taxon>
        <taxon>Pyramimonadaceae</taxon>
        <taxon>Cymbomonas</taxon>
    </lineage>
</organism>
<dbReference type="Proteomes" id="UP001190700">
    <property type="component" value="Unassembled WGS sequence"/>
</dbReference>
<keyword evidence="2" id="KW-0472">Membrane</keyword>
<dbReference type="EMBL" id="LGRX02032206">
    <property type="protein sequence ID" value="KAK3244149.1"/>
    <property type="molecule type" value="Genomic_DNA"/>
</dbReference>
<feature type="region of interest" description="Disordered" evidence="1">
    <location>
        <begin position="109"/>
        <end position="227"/>
    </location>
</feature>
<evidence type="ECO:0000313" key="3">
    <source>
        <dbReference type="EMBL" id="KAK3244149.1"/>
    </source>
</evidence>
<feature type="compositionally biased region" description="Basic and acidic residues" evidence="1">
    <location>
        <begin position="202"/>
        <end position="219"/>
    </location>
</feature>
<feature type="transmembrane region" description="Helical" evidence="2">
    <location>
        <begin position="57"/>
        <end position="78"/>
    </location>
</feature>
<keyword evidence="4" id="KW-1185">Reference proteome</keyword>
<name>A0AAE0EXT2_9CHLO</name>
<protein>
    <submittedName>
        <fullName evidence="3">Uncharacterized protein</fullName>
    </submittedName>
</protein>
<accession>A0AAE0EXT2</accession>
<gene>
    <name evidence="3" type="ORF">CYMTET_46228</name>
</gene>
<dbReference type="SUPFAM" id="SSF53448">
    <property type="entry name" value="Nucleotide-diphospho-sugar transferases"/>
    <property type="match status" value="1"/>
</dbReference>
<evidence type="ECO:0000256" key="2">
    <source>
        <dbReference type="SAM" id="Phobius"/>
    </source>
</evidence>